<keyword evidence="3" id="KW-0560">Oxidoreductase</keyword>
<keyword evidence="9" id="KW-1185">Reference proteome</keyword>
<dbReference type="RefSeq" id="WP_084545070.1">
    <property type="nucleotide sequence ID" value="NZ_AXWS01000013.1"/>
</dbReference>
<dbReference type="GO" id="GO:0004497">
    <property type="term" value="F:monooxygenase activity"/>
    <property type="evidence" value="ECO:0007669"/>
    <property type="project" value="UniProtKB-KW"/>
</dbReference>
<dbReference type="InterPro" id="IPR051260">
    <property type="entry name" value="Diverse_substr_monoxygenases"/>
</dbReference>
<evidence type="ECO:0000256" key="3">
    <source>
        <dbReference type="ARBA" id="ARBA00023002"/>
    </source>
</evidence>
<dbReference type="Proteomes" id="UP000675920">
    <property type="component" value="Unplaced"/>
</dbReference>
<reference evidence="10" key="1">
    <citation type="journal article" date="2014" name="Arch. Biochem. Biophys.">
        <title>Flavin dependent monooxygenases.</title>
        <authorList>
            <person name="Huijbers M.M."/>
            <person name="Montersino S."/>
            <person name="Westphal A.H."/>
            <person name="Tischler D."/>
            <person name="van Berkel W.J."/>
        </authorList>
    </citation>
    <scope>NUCLEOTIDE SEQUENCE</scope>
</reference>
<feature type="binding site" evidence="6">
    <location>
        <position position="57"/>
    </location>
    <ligand>
        <name>FMN</name>
        <dbReference type="ChEBI" id="CHEBI:58210"/>
    </ligand>
</feature>
<evidence type="ECO:0000313" key="9">
    <source>
        <dbReference type="Proteomes" id="UP000675920"/>
    </source>
</evidence>
<accession>A0A8B6XBD6</accession>
<dbReference type="InterPro" id="IPR011251">
    <property type="entry name" value="Luciferase-like_dom"/>
</dbReference>
<evidence type="ECO:0000313" key="10">
    <source>
        <dbReference type="RefSeq" id="WP_084545070.1"/>
    </source>
</evidence>
<name>A0A8B6XBD6_9BURK</name>
<protein>
    <submittedName>
        <fullName evidence="10">LLM class flavin-dependent oxidoreductase</fullName>
        <ecNumber evidence="10">1.-.-.-</ecNumber>
    </submittedName>
</protein>
<dbReference type="InterPro" id="IPR036661">
    <property type="entry name" value="Luciferase-like_sf"/>
</dbReference>
<proteinExistence type="inferred from homology"/>
<dbReference type="SUPFAM" id="SSF51679">
    <property type="entry name" value="Bacterial luciferase-like"/>
    <property type="match status" value="1"/>
</dbReference>
<reference evidence="10" key="3">
    <citation type="submission" date="2025-08" db="UniProtKB">
        <authorList>
            <consortium name="RefSeq"/>
        </authorList>
    </citation>
    <scope>IDENTIFICATION</scope>
</reference>
<dbReference type="NCBIfam" id="TIGR03860">
    <property type="entry name" value="FMN_nitrolo"/>
    <property type="match status" value="1"/>
</dbReference>
<organism evidence="9 10">
    <name type="scientific">Derxia gummosa DSM 723</name>
    <dbReference type="NCBI Taxonomy" id="1121388"/>
    <lineage>
        <taxon>Bacteria</taxon>
        <taxon>Pseudomonadati</taxon>
        <taxon>Pseudomonadota</taxon>
        <taxon>Betaproteobacteria</taxon>
        <taxon>Burkholderiales</taxon>
        <taxon>Alcaligenaceae</taxon>
        <taxon>Derxia</taxon>
    </lineage>
</organism>
<feature type="binding site" evidence="6">
    <location>
        <position position="94"/>
    </location>
    <ligand>
        <name>FMN</name>
        <dbReference type="ChEBI" id="CHEBI:58210"/>
    </ligand>
</feature>
<feature type="binding site" evidence="6">
    <location>
        <position position="218"/>
    </location>
    <ligand>
        <name>FMN</name>
        <dbReference type="ChEBI" id="CHEBI:58210"/>
    </ligand>
</feature>
<dbReference type="EC" id="1.-.-.-" evidence="10"/>
<keyword evidence="2 6" id="KW-0288">FMN</keyword>
<dbReference type="CDD" id="cd01095">
    <property type="entry name" value="Nitrilotriacetate_monoxgenase"/>
    <property type="match status" value="1"/>
</dbReference>
<evidence type="ECO:0000256" key="4">
    <source>
        <dbReference type="ARBA" id="ARBA00023033"/>
    </source>
</evidence>
<dbReference type="Gene3D" id="3.20.20.30">
    <property type="entry name" value="Luciferase-like domain"/>
    <property type="match status" value="1"/>
</dbReference>
<evidence type="ECO:0000256" key="5">
    <source>
        <dbReference type="ARBA" id="ARBA00033748"/>
    </source>
</evidence>
<feature type="domain" description="Luciferase-like" evidence="8">
    <location>
        <begin position="34"/>
        <end position="381"/>
    </location>
</feature>
<dbReference type="PANTHER" id="PTHR30011:SF16">
    <property type="entry name" value="C2H2 FINGER DOMAIN TRANSCRIPTION FACTOR (EUROFUNG)-RELATED"/>
    <property type="match status" value="1"/>
</dbReference>
<evidence type="ECO:0000256" key="6">
    <source>
        <dbReference type="PIRSR" id="PIRSR000337-1"/>
    </source>
</evidence>
<evidence type="ECO:0000256" key="7">
    <source>
        <dbReference type="SAM" id="MobiDB-lite"/>
    </source>
</evidence>
<keyword evidence="1 6" id="KW-0285">Flavoprotein</keyword>
<feature type="binding site" evidence="6">
    <location>
        <position position="144"/>
    </location>
    <ligand>
        <name>FMN</name>
        <dbReference type="ChEBI" id="CHEBI:58210"/>
    </ligand>
</feature>
<dbReference type="OrthoDB" id="4505903at2"/>
<feature type="region of interest" description="Disordered" evidence="7">
    <location>
        <begin position="436"/>
        <end position="474"/>
    </location>
</feature>
<dbReference type="AlphaFoldDB" id="A0A8B6XBD6"/>
<dbReference type="PIRSF" id="PIRSF000337">
    <property type="entry name" value="NTA_MOA"/>
    <property type="match status" value="1"/>
</dbReference>
<feature type="binding site" evidence="6">
    <location>
        <position position="219"/>
    </location>
    <ligand>
        <name>FMN</name>
        <dbReference type="ChEBI" id="CHEBI:58210"/>
    </ligand>
</feature>
<reference evidence="10" key="2">
    <citation type="journal article" date="2021" name="Arch. Biochem. Biophys.">
        <title>New frontiers in flavin-dependent monooxygenases.</title>
        <authorList>
            <person name="Reis R.A.G."/>
            <person name="Li H."/>
            <person name="Johnson M."/>
            <person name="Sobrado P."/>
        </authorList>
    </citation>
    <scope>NUCLEOTIDE SEQUENCE</scope>
</reference>
<evidence type="ECO:0000259" key="8">
    <source>
        <dbReference type="Pfam" id="PF00296"/>
    </source>
</evidence>
<dbReference type="GO" id="GO:0016705">
    <property type="term" value="F:oxidoreductase activity, acting on paired donors, with incorporation or reduction of molecular oxygen"/>
    <property type="evidence" value="ECO:0007669"/>
    <property type="project" value="InterPro"/>
</dbReference>
<feature type="binding site" evidence="6">
    <location>
        <position position="148"/>
    </location>
    <ligand>
        <name>FMN</name>
        <dbReference type="ChEBI" id="CHEBI:58210"/>
    </ligand>
</feature>
<dbReference type="PANTHER" id="PTHR30011">
    <property type="entry name" value="ALKANESULFONATE MONOOXYGENASE-RELATED"/>
    <property type="match status" value="1"/>
</dbReference>
<comment type="similarity">
    <text evidence="5">Belongs to the NtaA/SnaA/DszA monooxygenase family.</text>
</comment>
<feature type="compositionally biased region" description="Low complexity" evidence="7">
    <location>
        <begin position="445"/>
        <end position="458"/>
    </location>
</feature>
<evidence type="ECO:0000256" key="1">
    <source>
        <dbReference type="ARBA" id="ARBA00022630"/>
    </source>
</evidence>
<sequence>MTARQLKLGAVLIGVGTAPDAWRDPDVPGDASIDIDWYRAKARLAEDAKFDFVFIVDSPYITPDSAPHFLNRLEPLTLLSALAGGTSRIGLVGTLTTSYSEPFNVARQFGSLDLISHGRAGWNVVTTGLEGAAGNYGRERHYDHGERYRRAAEHLGVVRGLWDSYEDDAFPRDKAAGRFLDPSRQHALGHRGEFYSVAGPLNISRSAQGQPVIFQAGSSDAGRDLAARTADAIFSMPESFDEAVAFRADIRRRAEAAGRDPDSILVFPGLQPILRATDAEAEAEWRRRAESVDLHAALVQLGRPFGYHDFTRYDPDAPFPDLGDAGSNAYRSHSERIRLVARAEGLTLRETALRLATPRSDFIGSASTVADQVERWFRGGAADGFNVGVGRARDLDEFAAQVVPLLQARGLFRHEYEDTTLRGNLGLAVPVNRHTAARRAEAERQSAGQGASAGVAGADRTEAGAVGSAREVSA</sequence>
<dbReference type="InterPro" id="IPR016215">
    <property type="entry name" value="NTA_MOA"/>
</dbReference>
<evidence type="ECO:0000256" key="2">
    <source>
        <dbReference type="ARBA" id="ARBA00022643"/>
    </source>
</evidence>
<keyword evidence="4" id="KW-0503">Monooxygenase</keyword>
<dbReference type="Pfam" id="PF00296">
    <property type="entry name" value="Bac_luciferase"/>
    <property type="match status" value="1"/>
</dbReference>